<organism evidence="9 10">
    <name type="scientific">Uruburuella testudinis</name>
    <dbReference type="NCBI Taxonomy" id="1282863"/>
    <lineage>
        <taxon>Bacteria</taxon>
        <taxon>Pseudomonadati</taxon>
        <taxon>Pseudomonadota</taxon>
        <taxon>Betaproteobacteria</taxon>
        <taxon>Neisseriales</taxon>
        <taxon>Neisseriaceae</taxon>
        <taxon>Uruburuella</taxon>
    </lineage>
</organism>
<feature type="domain" description="Mechanosensitive ion channel MscS" evidence="7">
    <location>
        <begin position="184"/>
        <end position="252"/>
    </location>
</feature>
<reference evidence="9 10" key="1">
    <citation type="journal article" date="2022" name="Res Sq">
        <title>Evolution of multicellular longitudinally dividing oral cavity symbionts (Neisseriaceae).</title>
        <authorList>
            <person name="Nyongesa S."/>
            <person name="Weber P."/>
            <person name="Bernet E."/>
            <person name="Pullido F."/>
            <person name="Nieckarz M."/>
            <person name="Delaby M."/>
            <person name="Nieves C."/>
            <person name="Viehboeck T."/>
            <person name="Krause N."/>
            <person name="Rivera-Millot A."/>
            <person name="Nakamura A."/>
            <person name="Vischer N."/>
            <person name="VanNieuwenhze M."/>
            <person name="Brun Y."/>
            <person name="Cava F."/>
            <person name="Bulgheresi S."/>
            <person name="Veyrier F."/>
        </authorList>
    </citation>
    <scope>NUCLEOTIDE SEQUENCE [LARGE SCALE GENOMIC DNA]</scope>
    <source>
        <strain evidence="9 10">CCUG 63373m</strain>
    </source>
</reference>
<evidence type="ECO:0000256" key="6">
    <source>
        <dbReference type="SAM" id="Phobius"/>
    </source>
</evidence>
<feature type="transmembrane region" description="Helical" evidence="6">
    <location>
        <begin position="101"/>
        <end position="126"/>
    </location>
</feature>
<sequence>MREQLLQWLIRQGYPHSDFIVNLVMIALIILTTLLLHAAIHYGIFRFIGKKLAESKLIFFNVLAEQRLFTHLALTIQGVLLAVQLRIWLPASEWREGLITLTQIWCLIFGLLAVFALLDTLQTYLFRRNLGQHFPVRGLVQTVKLIASIGIAILLVSLLLGQSPLILLSGLGAMTAVLMLVFKDPILGLVAGIQLSANRMLNIGDWLEMPKYGADGSVTDIGLTTVKVQNWDNTVTTLPTYALISDSFKNWRAMSESGGRRIKRAVYLDSNSVHFLNGQEIAHLRQSRLLTDYLDSRQQSIREFNESHQIDNQSYLNGRHLTNLGTFRAYLQQYLEHSRHIRKDMTLMVRQLDAGDKGIPLEIYCFTNTVVWAEYEGIQADIFDHIFAVAGEFGLRIYQAPSGYDMQVMGSGKD</sequence>
<evidence type="ECO:0000256" key="2">
    <source>
        <dbReference type="ARBA" id="ARBA00008017"/>
    </source>
</evidence>
<evidence type="ECO:0000259" key="7">
    <source>
        <dbReference type="Pfam" id="PF00924"/>
    </source>
</evidence>
<dbReference type="InterPro" id="IPR023408">
    <property type="entry name" value="MscS_beta-dom_sf"/>
</dbReference>
<gene>
    <name evidence="9" type="ORF">LVJ83_10335</name>
</gene>
<feature type="transmembrane region" description="Helical" evidence="6">
    <location>
        <begin position="20"/>
        <end position="48"/>
    </location>
</feature>
<dbReference type="PANTHER" id="PTHR30414">
    <property type="entry name" value="MINICONDUCTANCE MECHANOSENSITIVE CHANNEL YBDG"/>
    <property type="match status" value="1"/>
</dbReference>
<name>A0ABY4DR40_9NEIS</name>
<keyword evidence="4 6" id="KW-1133">Transmembrane helix</keyword>
<keyword evidence="3 6" id="KW-0812">Transmembrane</keyword>
<comment type="subcellular location">
    <subcellularLocation>
        <location evidence="1">Endomembrane system</location>
        <topology evidence="1">Multi-pass membrane protein</topology>
    </subcellularLocation>
</comment>
<dbReference type="Gene3D" id="2.30.30.60">
    <property type="match status" value="1"/>
</dbReference>
<keyword evidence="10" id="KW-1185">Reference proteome</keyword>
<dbReference type="InterPro" id="IPR010920">
    <property type="entry name" value="LSM_dom_sf"/>
</dbReference>
<dbReference type="InterPro" id="IPR030192">
    <property type="entry name" value="YbdG"/>
</dbReference>
<dbReference type="EMBL" id="CP091508">
    <property type="protein sequence ID" value="UOO81356.1"/>
    <property type="molecule type" value="Genomic_DNA"/>
</dbReference>
<evidence type="ECO:0000256" key="4">
    <source>
        <dbReference type="ARBA" id="ARBA00022989"/>
    </source>
</evidence>
<dbReference type="InterPro" id="IPR049278">
    <property type="entry name" value="MS_channel_C"/>
</dbReference>
<feature type="transmembrane region" description="Helical" evidence="6">
    <location>
        <begin position="138"/>
        <end position="159"/>
    </location>
</feature>
<feature type="domain" description="Mechanosensitive ion channel MscS C-terminal" evidence="8">
    <location>
        <begin position="330"/>
        <end position="397"/>
    </location>
</feature>
<proteinExistence type="inferred from homology"/>
<feature type="transmembrane region" description="Helical" evidence="6">
    <location>
        <begin position="68"/>
        <end position="89"/>
    </location>
</feature>
<dbReference type="RefSeq" id="WP_244784426.1">
    <property type="nucleotide sequence ID" value="NZ_CP091508.1"/>
</dbReference>
<dbReference type="SUPFAM" id="SSF50182">
    <property type="entry name" value="Sm-like ribonucleoproteins"/>
    <property type="match status" value="1"/>
</dbReference>
<evidence type="ECO:0000256" key="1">
    <source>
        <dbReference type="ARBA" id="ARBA00004127"/>
    </source>
</evidence>
<dbReference type="Proteomes" id="UP000829817">
    <property type="component" value="Chromosome"/>
</dbReference>
<evidence type="ECO:0000313" key="10">
    <source>
        <dbReference type="Proteomes" id="UP000829817"/>
    </source>
</evidence>
<comment type="similarity">
    <text evidence="2">Belongs to the MscS (TC 1.A.23) family.</text>
</comment>
<dbReference type="Pfam" id="PF00924">
    <property type="entry name" value="MS_channel_2nd"/>
    <property type="match status" value="1"/>
</dbReference>
<evidence type="ECO:0000256" key="5">
    <source>
        <dbReference type="ARBA" id="ARBA00023136"/>
    </source>
</evidence>
<dbReference type="PANTHER" id="PTHR30414:SF0">
    <property type="entry name" value="MINICONDUCTANCE MECHANOSENSITIVE CHANNEL YBDG"/>
    <property type="match status" value="1"/>
</dbReference>
<evidence type="ECO:0000313" key="9">
    <source>
        <dbReference type="EMBL" id="UOO81356.1"/>
    </source>
</evidence>
<feature type="transmembrane region" description="Helical" evidence="6">
    <location>
        <begin position="165"/>
        <end position="182"/>
    </location>
</feature>
<protein>
    <submittedName>
        <fullName evidence="9">Mechanosensitive ion channel family protein</fullName>
    </submittedName>
</protein>
<keyword evidence="5 6" id="KW-0472">Membrane</keyword>
<evidence type="ECO:0000256" key="3">
    <source>
        <dbReference type="ARBA" id="ARBA00022692"/>
    </source>
</evidence>
<accession>A0ABY4DR40</accession>
<evidence type="ECO:0000259" key="8">
    <source>
        <dbReference type="Pfam" id="PF21082"/>
    </source>
</evidence>
<dbReference type="InterPro" id="IPR006685">
    <property type="entry name" value="MscS_channel_2nd"/>
</dbReference>
<dbReference type="Pfam" id="PF21082">
    <property type="entry name" value="MS_channel_3rd"/>
    <property type="match status" value="1"/>
</dbReference>